<comment type="caution">
    <text evidence="1">The sequence shown here is derived from an EMBL/GenBank/DDBJ whole genome shotgun (WGS) entry which is preliminary data.</text>
</comment>
<proteinExistence type="predicted"/>
<dbReference type="Proteomes" id="UP000239539">
    <property type="component" value="Unassembled WGS sequence"/>
</dbReference>
<evidence type="ECO:0000313" key="2">
    <source>
        <dbReference type="Proteomes" id="UP000239539"/>
    </source>
</evidence>
<dbReference type="Pfam" id="PF07073">
    <property type="entry name" value="ROF"/>
    <property type="match status" value="1"/>
</dbReference>
<organism evidence="1 2">
    <name type="scientific">Alteromonas gracilis</name>
    <dbReference type="NCBI Taxonomy" id="1479524"/>
    <lineage>
        <taxon>Bacteria</taxon>
        <taxon>Pseudomonadati</taxon>
        <taxon>Pseudomonadota</taxon>
        <taxon>Gammaproteobacteria</taxon>
        <taxon>Alteromonadales</taxon>
        <taxon>Alteromonadaceae</taxon>
        <taxon>Alteromonas/Salinimonas group</taxon>
        <taxon>Alteromonas</taxon>
    </lineage>
</organism>
<dbReference type="InterPro" id="IPR023534">
    <property type="entry name" value="Rof/RNase_P-like"/>
</dbReference>
<protein>
    <recommendedName>
        <fullName evidence="3">Transcriptional antiterminator</fullName>
    </recommendedName>
</protein>
<dbReference type="InterPro" id="IPR038626">
    <property type="entry name" value="Rof-like_sf"/>
</dbReference>
<dbReference type="InterPro" id="IPR009778">
    <property type="entry name" value="ROF"/>
</dbReference>
<dbReference type="Gene3D" id="2.30.30.400">
    <property type="entry name" value="Rof-like"/>
    <property type="match status" value="1"/>
</dbReference>
<reference evidence="2" key="1">
    <citation type="journal article" date="2020" name="Int. J. Syst. Evol. Microbiol.">
        <title>Alteromonas alba sp. nov., a marine bacterium isolated from the seawater of the West Pacific Ocean.</title>
        <authorList>
            <person name="Sun C."/>
            <person name="Wu Y.-H."/>
            <person name="Xamxidin M."/>
            <person name="Cheng H."/>
            <person name="Xu X.-W."/>
        </authorList>
    </citation>
    <scope>NUCLEOTIDE SEQUENCE [LARGE SCALE GENOMIC DNA]</scope>
    <source>
        <strain evidence="2">9a2</strain>
    </source>
</reference>
<accession>A0ABX5CTB7</accession>
<evidence type="ECO:0008006" key="3">
    <source>
        <dbReference type="Google" id="ProtNLM"/>
    </source>
</evidence>
<name>A0ABX5CTB7_9ALTE</name>
<dbReference type="RefSeq" id="WP_105930456.1">
    <property type="nucleotide sequence ID" value="NZ_PVNO01000023.1"/>
</dbReference>
<dbReference type="EMBL" id="PVNO01000023">
    <property type="protein sequence ID" value="PRO69571.1"/>
    <property type="molecule type" value="Genomic_DNA"/>
</dbReference>
<sequence length="84" mass="9440">MSIACELYDYIEIACIYQLEISVELKNGEMKSGRALSTLISKRNGEATECLRININGLDENIPLVEIAQLHAIADNPHFTTIRF</sequence>
<dbReference type="SUPFAM" id="SSF101744">
    <property type="entry name" value="Rof/RNase P subunit-like"/>
    <property type="match status" value="1"/>
</dbReference>
<evidence type="ECO:0000313" key="1">
    <source>
        <dbReference type="EMBL" id="PRO69571.1"/>
    </source>
</evidence>
<keyword evidence="2" id="KW-1185">Reference proteome</keyword>
<gene>
    <name evidence="1" type="ORF">C6Y39_06300</name>
</gene>